<dbReference type="Proteomes" id="UP001148838">
    <property type="component" value="Unassembled WGS sequence"/>
</dbReference>
<evidence type="ECO:0000256" key="1">
    <source>
        <dbReference type="SAM" id="MobiDB-lite"/>
    </source>
</evidence>
<proteinExistence type="predicted"/>
<name>A0ABQ8S180_PERAM</name>
<dbReference type="EMBL" id="JAJSOF020000038">
    <property type="protein sequence ID" value="KAJ4427625.1"/>
    <property type="molecule type" value="Genomic_DNA"/>
</dbReference>
<dbReference type="PANTHER" id="PTHR19446">
    <property type="entry name" value="REVERSE TRANSCRIPTASES"/>
    <property type="match status" value="1"/>
</dbReference>
<organism evidence="2 3">
    <name type="scientific">Periplaneta americana</name>
    <name type="common">American cockroach</name>
    <name type="synonym">Blatta americana</name>
    <dbReference type="NCBI Taxonomy" id="6978"/>
    <lineage>
        <taxon>Eukaryota</taxon>
        <taxon>Metazoa</taxon>
        <taxon>Ecdysozoa</taxon>
        <taxon>Arthropoda</taxon>
        <taxon>Hexapoda</taxon>
        <taxon>Insecta</taxon>
        <taxon>Pterygota</taxon>
        <taxon>Neoptera</taxon>
        <taxon>Polyneoptera</taxon>
        <taxon>Dictyoptera</taxon>
        <taxon>Blattodea</taxon>
        <taxon>Blattoidea</taxon>
        <taxon>Blattidae</taxon>
        <taxon>Blattinae</taxon>
        <taxon>Periplaneta</taxon>
    </lineage>
</organism>
<feature type="region of interest" description="Disordered" evidence="1">
    <location>
        <begin position="1"/>
        <end position="28"/>
    </location>
</feature>
<evidence type="ECO:0008006" key="4">
    <source>
        <dbReference type="Google" id="ProtNLM"/>
    </source>
</evidence>
<reference evidence="2 3" key="1">
    <citation type="journal article" date="2022" name="Allergy">
        <title>Genome assembly and annotation of Periplaneta americana reveal a comprehensive cockroach allergen profile.</title>
        <authorList>
            <person name="Wang L."/>
            <person name="Xiong Q."/>
            <person name="Saelim N."/>
            <person name="Wang L."/>
            <person name="Nong W."/>
            <person name="Wan A.T."/>
            <person name="Shi M."/>
            <person name="Liu X."/>
            <person name="Cao Q."/>
            <person name="Hui J.H.L."/>
            <person name="Sookrung N."/>
            <person name="Leung T.F."/>
            <person name="Tungtrongchitr A."/>
            <person name="Tsui S.K.W."/>
        </authorList>
    </citation>
    <scope>NUCLEOTIDE SEQUENCE [LARGE SCALE GENOMIC DNA]</scope>
    <source>
        <strain evidence="2">PWHHKU_190912</strain>
    </source>
</reference>
<accession>A0ABQ8S180</accession>
<evidence type="ECO:0000313" key="3">
    <source>
        <dbReference type="Proteomes" id="UP001148838"/>
    </source>
</evidence>
<comment type="caution">
    <text evidence="2">The sequence shown here is derived from an EMBL/GenBank/DDBJ whole genome shotgun (WGS) entry which is preliminary data.</text>
</comment>
<gene>
    <name evidence="2" type="ORF">ANN_25273</name>
</gene>
<protein>
    <recommendedName>
        <fullName evidence="4">Reverse transcriptase domain-containing protein</fullName>
    </recommendedName>
</protein>
<keyword evidence="3" id="KW-1185">Reference proteome</keyword>
<sequence>MGPVPTQHRDAQGTIRNPVANTSYNDWGDHRANHTIPPFWLDDRPPLLRHVGVRPAAGWWCEADDGESHNECHGKRNRPVATINHNLLITLQTWMRLEGNMFSGIDQIPAELIQEGGSALSNEIYKLVLAIWEKEIVPEQWKESIIVPIFKMGDKTNCSNFRGISLLLTSYKILSNILLRRLTPYVDEIIWDHQCGFRRNRSTIDRIFGIQQIMEKKWEYKGSEFQSLGRAIVKEDEYEEVRWDGLLVLFLDESVCSDYGGKKENRKHRLLPPPRLEFDDTDVKHKSLY</sequence>
<evidence type="ECO:0000313" key="2">
    <source>
        <dbReference type="EMBL" id="KAJ4427625.1"/>
    </source>
</evidence>